<dbReference type="Proteomes" id="UP000074914">
    <property type="component" value="Chromosome"/>
</dbReference>
<keyword evidence="3" id="KW-1185">Reference proteome</keyword>
<organism evidence="2 3">
    <name type="scientific">Collimonas pratensis</name>
    <dbReference type="NCBI Taxonomy" id="279113"/>
    <lineage>
        <taxon>Bacteria</taxon>
        <taxon>Pseudomonadati</taxon>
        <taxon>Pseudomonadota</taxon>
        <taxon>Betaproteobacteria</taxon>
        <taxon>Burkholderiales</taxon>
        <taxon>Oxalobacteraceae</taxon>
        <taxon>Collimonas</taxon>
    </lineage>
</organism>
<evidence type="ECO:0008006" key="4">
    <source>
        <dbReference type="Google" id="ProtNLM"/>
    </source>
</evidence>
<evidence type="ECO:0000313" key="3">
    <source>
        <dbReference type="Proteomes" id="UP000074914"/>
    </source>
</evidence>
<evidence type="ECO:0000256" key="1">
    <source>
        <dbReference type="SAM" id="MobiDB-lite"/>
    </source>
</evidence>
<gene>
    <name evidence="2" type="ORF">CPter291_3257</name>
</gene>
<accession>A0ABM5Z8Q5</accession>
<proteinExistence type="predicted"/>
<feature type="compositionally biased region" description="Low complexity" evidence="1">
    <location>
        <begin position="53"/>
        <end position="65"/>
    </location>
</feature>
<evidence type="ECO:0000313" key="2">
    <source>
        <dbReference type="EMBL" id="AMP15494.1"/>
    </source>
</evidence>
<sequence>MSAEDNEILVQPVKTFHGEEGFKTPDSEPFAVSRQRMADLKANELVVEVAAAEKAAPAASNKSAPTPRNKGKNGDAAD</sequence>
<name>A0ABM5Z8Q5_9BURK</name>
<protein>
    <recommendedName>
        <fullName evidence="4">Mu-like prophage FluMu N-terminal domain-containing protein</fullName>
    </recommendedName>
</protein>
<feature type="region of interest" description="Disordered" evidence="1">
    <location>
        <begin position="53"/>
        <end position="78"/>
    </location>
</feature>
<dbReference type="EMBL" id="CP013236">
    <property type="protein sequence ID" value="AMP15494.1"/>
    <property type="molecule type" value="Genomic_DNA"/>
</dbReference>
<reference evidence="2 3" key="1">
    <citation type="submission" date="2015-11" db="EMBL/GenBank/DDBJ databases">
        <title>Exploring the genomic traits of fungus-feeding bacterial genus Collimonas.</title>
        <authorList>
            <person name="Song C."/>
            <person name="Schmidt R."/>
            <person name="de Jager V."/>
            <person name="Krzyzanowska D."/>
            <person name="Jongedijk E."/>
            <person name="Cankar K."/>
            <person name="Beekwilder J."/>
            <person name="van Veen A."/>
            <person name="de Boer W."/>
            <person name="van Veen J.A."/>
            <person name="Garbeva P."/>
        </authorList>
    </citation>
    <scope>NUCLEOTIDE SEQUENCE [LARGE SCALE GENOMIC DNA]</scope>
    <source>
        <strain evidence="2 3">Ter291</strain>
    </source>
</reference>
<dbReference type="RefSeq" id="WP_062116673.1">
    <property type="nucleotide sequence ID" value="NZ_CP013236.1"/>
</dbReference>